<dbReference type="InterPro" id="IPR002130">
    <property type="entry name" value="Cyclophilin-type_PPIase_dom"/>
</dbReference>
<name>A0A7S2H6C5_9STRA</name>
<accession>A0A7S2H6C5</accession>
<comment type="similarity">
    <text evidence="3">Belongs to the cyclophilin-type PPIase family.</text>
</comment>
<gene>
    <name evidence="5" type="ORF">HTAM1171_LOCUS3794</name>
</gene>
<organism evidence="5">
    <name type="scientific">Helicotheca tamesis</name>
    <dbReference type="NCBI Taxonomy" id="374047"/>
    <lineage>
        <taxon>Eukaryota</taxon>
        <taxon>Sar</taxon>
        <taxon>Stramenopiles</taxon>
        <taxon>Ochrophyta</taxon>
        <taxon>Bacillariophyta</taxon>
        <taxon>Mediophyceae</taxon>
        <taxon>Lithodesmiophycidae</taxon>
        <taxon>Lithodesmiales</taxon>
        <taxon>Lithodesmiaceae</taxon>
        <taxon>Helicotheca</taxon>
    </lineage>
</organism>
<dbReference type="Pfam" id="PF00160">
    <property type="entry name" value="Pro_isomerase"/>
    <property type="match status" value="1"/>
</dbReference>
<sequence length="186" mass="20422">MSTATFTTTMGTFKAELYTDKMPITCGNFIDLANSGFYDGIHFHRVIPDFMCQFGCPYAKDPNSGRAGTGGPSANTRFNATNGAEYTRTHDGGIPDEIGKPEQRITNEPGTLSMANTGRPKSGGSQFFINVAHNSFLDWFDRSSPSQHPVFGKVTENYDLVEKISRVPSRNDNPVQPIKMISVRVS</sequence>
<dbReference type="SUPFAM" id="SSF50891">
    <property type="entry name" value="Cyclophilin-like"/>
    <property type="match status" value="1"/>
</dbReference>
<dbReference type="EC" id="5.2.1.8" evidence="3"/>
<evidence type="ECO:0000259" key="4">
    <source>
        <dbReference type="PROSITE" id="PS50072"/>
    </source>
</evidence>
<dbReference type="AlphaFoldDB" id="A0A7S2H6C5"/>
<dbReference type="PIRSF" id="PIRSF001467">
    <property type="entry name" value="Peptidylpro_ismrse"/>
    <property type="match status" value="1"/>
</dbReference>
<dbReference type="PRINTS" id="PR00153">
    <property type="entry name" value="CSAPPISMRASE"/>
</dbReference>
<evidence type="ECO:0000256" key="3">
    <source>
        <dbReference type="RuleBase" id="RU363019"/>
    </source>
</evidence>
<dbReference type="CDD" id="cd00317">
    <property type="entry name" value="cyclophilin"/>
    <property type="match status" value="1"/>
</dbReference>
<keyword evidence="2 3" id="KW-0413">Isomerase</keyword>
<comment type="catalytic activity">
    <reaction evidence="3">
        <text>[protein]-peptidylproline (omega=180) = [protein]-peptidylproline (omega=0)</text>
        <dbReference type="Rhea" id="RHEA:16237"/>
        <dbReference type="Rhea" id="RHEA-COMP:10747"/>
        <dbReference type="Rhea" id="RHEA-COMP:10748"/>
        <dbReference type="ChEBI" id="CHEBI:83833"/>
        <dbReference type="ChEBI" id="CHEBI:83834"/>
        <dbReference type="EC" id="5.2.1.8"/>
    </reaction>
</comment>
<dbReference type="PANTHER" id="PTHR45625:SF4">
    <property type="entry name" value="PEPTIDYLPROLYL ISOMERASE DOMAIN AND WD REPEAT-CONTAINING PROTEIN 1"/>
    <property type="match status" value="1"/>
</dbReference>
<evidence type="ECO:0000256" key="2">
    <source>
        <dbReference type="ARBA" id="ARBA00023235"/>
    </source>
</evidence>
<dbReference type="InterPro" id="IPR044666">
    <property type="entry name" value="Cyclophilin_A-like"/>
</dbReference>
<keyword evidence="1 3" id="KW-0697">Rotamase</keyword>
<dbReference type="PROSITE" id="PS50072">
    <property type="entry name" value="CSA_PPIASE_2"/>
    <property type="match status" value="1"/>
</dbReference>
<evidence type="ECO:0000313" key="5">
    <source>
        <dbReference type="EMBL" id="CAD9481762.1"/>
    </source>
</evidence>
<reference evidence="5" key="1">
    <citation type="submission" date="2021-01" db="EMBL/GenBank/DDBJ databases">
        <authorList>
            <person name="Corre E."/>
            <person name="Pelletier E."/>
            <person name="Niang G."/>
            <person name="Scheremetjew M."/>
            <person name="Finn R."/>
            <person name="Kale V."/>
            <person name="Holt S."/>
            <person name="Cochrane G."/>
            <person name="Meng A."/>
            <person name="Brown T."/>
            <person name="Cohen L."/>
        </authorList>
    </citation>
    <scope>NUCLEOTIDE SEQUENCE</scope>
    <source>
        <strain evidence="5">CCMP826</strain>
    </source>
</reference>
<dbReference type="InterPro" id="IPR024936">
    <property type="entry name" value="Cyclophilin-type_PPIase"/>
</dbReference>
<comment type="function">
    <text evidence="3">PPIases accelerate the folding of proteins. It catalyzes the cis-trans isomerization of proline imidic peptide bonds in oligopeptides.</text>
</comment>
<dbReference type="Gene3D" id="2.40.100.10">
    <property type="entry name" value="Cyclophilin-like"/>
    <property type="match status" value="1"/>
</dbReference>
<evidence type="ECO:0000256" key="1">
    <source>
        <dbReference type="ARBA" id="ARBA00023110"/>
    </source>
</evidence>
<dbReference type="EMBL" id="HBGV01006259">
    <property type="protein sequence ID" value="CAD9481762.1"/>
    <property type="molecule type" value="Transcribed_RNA"/>
</dbReference>
<dbReference type="GO" id="GO:0003755">
    <property type="term" value="F:peptidyl-prolyl cis-trans isomerase activity"/>
    <property type="evidence" value="ECO:0007669"/>
    <property type="project" value="UniProtKB-UniRule"/>
</dbReference>
<feature type="domain" description="PPIase cyclophilin-type" evidence="4">
    <location>
        <begin position="1"/>
        <end position="185"/>
    </location>
</feature>
<proteinExistence type="inferred from homology"/>
<protein>
    <recommendedName>
        <fullName evidence="3">Peptidyl-prolyl cis-trans isomerase</fullName>
        <shortName evidence="3">PPIase</shortName>
        <ecNumber evidence="3">5.2.1.8</ecNumber>
    </recommendedName>
</protein>
<dbReference type="InterPro" id="IPR029000">
    <property type="entry name" value="Cyclophilin-like_dom_sf"/>
</dbReference>
<dbReference type="PANTHER" id="PTHR45625">
    <property type="entry name" value="PEPTIDYL-PROLYL CIS-TRANS ISOMERASE-RELATED"/>
    <property type="match status" value="1"/>
</dbReference>